<comment type="caution">
    <text evidence="7">Lacks conserved residue(s) required for the propagation of feature annotation.</text>
</comment>
<dbReference type="PhylomeDB" id="E9HE36"/>
<sequence>MNFYVTVIQIYNLFCLYWGLCFVSSVSENVLAGAFGSLYSARNKPRDVPIYALTQSFYRTTFNRGTIAYVSSIAIMRSFQILPEYLIKKWHLDFECCGEIICCCRHSRSCFTRAFIFVWDHFLYVSGTGTYLCVIAALEGKKFSVSASKAKLRKLNRVNEVASVANLLIFISRLLVSTSVGILIFFVFTDRIGYLPPTHYKVVAAATTLFAAHFISGLFFGVYAVAIDTIAICFDEDQKRNNVTLADPLYSSEELITILG</sequence>
<dbReference type="GO" id="GO:0005886">
    <property type="term" value="C:plasma membrane"/>
    <property type="evidence" value="ECO:0007669"/>
    <property type="project" value="UniProtKB-SubCell"/>
</dbReference>
<dbReference type="GO" id="GO:0022857">
    <property type="term" value="F:transmembrane transporter activity"/>
    <property type="evidence" value="ECO:0000318"/>
    <property type="project" value="GO_Central"/>
</dbReference>
<dbReference type="PANTHER" id="PTHR12385:SF14">
    <property type="entry name" value="CHOLINE TRANSPORTER-LIKE 2"/>
    <property type="match status" value="1"/>
</dbReference>
<dbReference type="eggNOG" id="KOG1362">
    <property type="taxonomic scope" value="Eukaryota"/>
</dbReference>
<evidence type="ECO:0000256" key="2">
    <source>
        <dbReference type="ARBA" id="ARBA00007168"/>
    </source>
</evidence>
<dbReference type="InterPro" id="IPR007603">
    <property type="entry name" value="Choline_transptr-like"/>
</dbReference>
<keyword evidence="6" id="KW-0325">Glycoprotein</keyword>
<evidence type="ECO:0000313" key="8">
    <source>
        <dbReference type="EMBL" id="EFX69945.1"/>
    </source>
</evidence>
<dbReference type="InParanoid" id="E9HE36"/>
<dbReference type="AlphaFoldDB" id="E9HE36"/>
<keyword evidence="4 7" id="KW-1133">Transmembrane helix</keyword>
<feature type="transmembrane region" description="Helical" evidence="7">
    <location>
        <begin position="161"/>
        <end position="188"/>
    </location>
</feature>
<accession>E9HE36</accession>
<keyword evidence="9" id="KW-1185">Reference proteome</keyword>
<name>E9HE36_DAPPU</name>
<proteinExistence type="inferred from homology"/>
<dbReference type="KEGG" id="dpx:DAPPUDRAFT_61741"/>
<comment type="subcellular location">
    <subcellularLocation>
        <location evidence="7">Cell membrane</location>
        <topology evidence="7">Multi-pass membrane protein</topology>
    </subcellularLocation>
    <subcellularLocation>
        <location evidence="1">Membrane</location>
        <topology evidence="1">Multi-pass membrane protein</topology>
    </subcellularLocation>
</comment>
<feature type="transmembrane region" description="Helical" evidence="7">
    <location>
        <begin position="208"/>
        <end position="234"/>
    </location>
</feature>
<reference evidence="8 9" key="1">
    <citation type="journal article" date="2011" name="Science">
        <title>The ecoresponsive genome of Daphnia pulex.</title>
        <authorList>
            <person name="Colbourne J.K."/>
            <person name="Pfrender M.E."/>
            <person name="Gilbert D."/>
            <person name="Thomas W.K."/>
            <person name="Tucker A."/>
            <person name="Oakley T.H."/>
            <person name="Tokishita S."/>
            <person name="Aerts A."/>
            <person name="Arnold G.J."/>
            <person name="Basu M.K."/>
            <person name="Bauer D.J."/>
            <person name="Caceres C.E."/>
            <person name="Carmel L."/>
            <person name="Casola C."/>
            <person name="Choi J.H."/>
            <person name="Detter J.C."/>
            <person name="Dong Q."/>
            <person name="Dusheyko S."/>
            <person name="Eads B.D."/>
            <person name="Frohlich T."/>
            <person name="Geiler-Samerotte K.A."/>
            <person name="Gerlach D."/>
            <person name="Hatcher P."/>
            <person name="Jogdeo S."/>
            <person name="Krijgsveld J."/>
            <person name="Kriventseva E.V."/>
            <person name="Kultz D."/>
            <person name="Laforsch C."/>
            <person name="Lindquist E."/>
            <person name="Lopez J."/>
            <person name="Manak J.R."/>
            <person name="Muller J."/>
            <person name="Pangilinan J."/>
            <person name="Patwardhan R.P."/>
            <person name="Pitluck S."/>
            <person name="Pritham E.J."/>
            <person name="Rechtsteiner A."/>
            <person name="Rho M."/>
            <person name="Rogozin I.B."/>
            <person name="Sakarya O."/>
            <person name="Salamov A."/>
            <person name="Schaack S."/>
            <person name="Shapiro H."/>
            <person name="Shiga Y."/>
            <person name="Skalitzky C."/>
            <person name="Smith Z."/>
            <person name="Souvorov A."/>
            <person name="Sung W."/>
            <person name="Tang Z."/>
            <person name="Tsuchiya D."/>
            <person name="Tu H."/>
            <person name="Vos H."/>
            <person name="Wang M."/>
            <person name="Wolf Y.I."/>
            <person name="Yamagata H."/>
            <person name="Yamada T."/>
            <person name="Ye Y."/>
            <person name="Shaw J.R."/>
            <person name="Andrews J."/>
            <person name="Crease T.J."/>
            <person name="Tang H."/>
            <person name="Lucas S.M."/>
            <person name="Robertson H.M."/>
            <person name="Bork P."/>
            <person name="Koonin E.V."/>
            <person name="Zdobnov E.M."/>
            <person name="Grigoriev I.V."/>
            <person name="Lynch M."/>
            <person name="Boore J.L."/>
        </authorList>
    </citation>
    <scope>NUCLEOTIDE SEQUENCE [LARGE SCALE GENOMIC DNA]</scope>
</reference>
<feature type="transmembrane region" description="Helical" evidence="7">
    <location>
        <begin position="16"/>
        <end position="41"/>
    </location>
</feature>
<evidence type="ECO:0000256" key="4">
    <source>
        <dbReference type="ARBA" id="ARBA00022989"/>
    </source>
</evidence>
<comment type="similarity">
    <text evidence="2 7">Belongs to the CTL (choline transporter-like) family.</text>
</comment>
<dbReference type="Pfam" id="PF04515">
    <property type="entry name" value="Choline_transpo"/>
    <property type="match status" value="1"/>
</dbReference>
<feature type="transmembrane region" description="Helical" evidence="7">
    <location>
        <begin position="121"/>
        <end position="140"/>
    </location>
</feature>
<dbReference type="OrthoDB" id="420519at2759"/>
<protein>
    <recommendedName>
        <fullName evidence="7">Choline transporter-like protein</fullName>
    </recommendedName>
</protein>
<dbReference type="GO" id="GO:0055085">
    <property type="term" value="P:transmembrane transport"/>
    <property type="evidence" value="ECO:0000318"/>
    <property type="project" value="GO_Central"/>
</dbReference>
<evidence type="ECO:0000256" key="6">
    <source>
        <dbReference type="ARBA" id="ARBA00023180"/>
    </source>
</evidence>
<dbReference type="GO" id="GO:0016020">
    <property type="term" value="C:membrane"/>
    <property type="evidence" value="ECO:0000318"/>
    <property type="project" value="GO_Central"/>
</dbReference>
<comment type="function">
    <text evidence="7">Choline transporter.</text>
</comment>
<dbReference type="EMBL" id="GL732627">
    <property type="protein sequence ID" value="EFX69945.1"/>
    <property type="molecule type" value="Genomic_DNA"/>
</dbReference>
<gene>
    <name evidence="8" type="ORF">DAPPUDRAFT_61741</name>
</gene>
<evidence type="ECO:0000256" key="3">
    <source>
        <dbReference type="ARBA" id="ARBA00022692"/>
    </source>
</evidence>
<evidence type="ECO:0000256" key="7">
    <source>
        <dbReference type="RuleBase" id="RU368066"/>
    </source>
</evidence>
<evidence type="ECO:0000313" key="9">
    <source>
        <dbReference type="Proteomes" id="UP000000305"/>
    </source>
</evidence>
<organism evidence="8 9">
    <name type="scientific">Daphnia pulex</name>
    <name type="common">Water flea</name>
    <dbReference type="NCBI Taxonomy" id="6669"/>
    <lineage>
        <taxon>Eukaryota</taxon>
        <taxon>Metazoa</taxon>
        <taxon>Ecdysozoa</taxon>
        <taxon>Arthropoda</taxon>
        <taxon>Crustacea</taxon>
        <taxon>Branchiopoda</taxon>
        <taxon>Diplostraca</taxon>
        <taxon>Cladocera</taxon>
        <taxon>Anomopoda</taxon>
        <taxon>Daphniidae</taxon>
        <taxon>Daphnia</taxon>
    </lineage>
</organism>
<dbReference type="PANTHER" id="PTHR12385">
    <property type="entry name" value="CHOLINE TRANSPORTER-LIKE (SLC FAMILY 44)"/>
    <property type="match status" value="1"/>
</dbReference>
<keyword evidence="5 7" id="KW-0472">Membrane</keyword>
<dbReference type="STRING" id="6669.E9HE36"/>
<evidence type="ECO:0000256" key="5">
    <source>
        <dbReference type="ARBA" id="ARBA00023136"/>
    </source>
</evidence>
<dbReference type="Proteomes" id="UP000000305">
    <property type="component" value="Unassembled WGS sequence"/>
</dbReference>
<evidence type="ECO:0000256" key="1">
    <source>
        <dbReference type="ARBA" id="ARBA00004141"/>
    </source>
</evidence>
<keyword evidence="3 7" id="KW-0812">Transmembrane</keyword>
<dbReference type="HOGENOM" id="CLU_017181_0_0_1"/>